<dbReference type="EMBL" id="BLJN01000002">
    <property type="protein sequence ID" value="GFE80489.1"/>
    <property type="molecule type" value="Genomic_DNA"/>
</dbReference>
<comment type="caution">
    <text evidence="2">The sequence shown here is derived from an EMBL/GenBank/DDBJ whole genome shotgun (WGS) entry which is preliminary data.</text>
</comment>
<evidence type="ECO:0000313" key="3">
    <source>
        <dbReference type="Proteomes" id="UP000445000"/>
    </source>
</evidence>
<organism evidence="2 3">
    <name type="scientific">Steroidobacter agaridevorans</name>
    <dbReference type="NCBI Taxonomy" id="2695856"/>
    <lineage>
        <taxon>Bacteria</taxon>
        <taxon>Pseudomonadati</taxon>
        <taxon>Pseudomonadota</taxon>
        <taxon>Gammaproteobacteria</taxon>
        <taxon>Steroidobacterales</taxon>
        <taxon>Steroidobacteraceae</taxon>
        <taxon>Steroidobacter</taxon>
    </lineage>
</organism>
<accession>A0A829YB41</accession>
<evidence type="ECO:0000313" key="2">
    <source>
        <dbReference type="EMBL" id="GFE80489.1"/>
    </source>
</evidence>
<sequence length="508" mass="56182">MVALAGLLETKNAQRTVAAVASGALHLTIFIVAFVLGGTQEGIGSNDQAFAQLVLIEAPEVDRAEGVELRPIEPMQASVLPAEISMDMPDPPLPASEAVRSEPEDQQITPPQIEAPPLPPVTPPVAQPEVTFLASIQEQTSLPQRLAELAEELQNKPETPLQWEQDGKQYTAKMIWERARDGSALDRVVAEVSASDHGKLMSTRIMLKRLAFSQFTQVVDRWDPMVQLHDDVIVGRFHSNSQFNVLHDSRVGPKFLGKVTTAAKSFEMSARGRGRQSDIFAGGVETRTNRINLPQSLQPFAWAPYDPEARIHQLTDDTRIRFFADGSYMWRTSNAPGSGYMNKPSEHPVYFVGNVGSTLYVQGVVAGNMLVYSPTKIVIEDDLTYANDPRRDPSSRDYLGLVSDRYIEVASPGSTGPGDLTIHAAIFAGRRFVVRDIDHPRSATLKVFGSLSAGSLSASEPRYATEIEYDSRFEQRRPPGFPMTTRYEAERWSGEWVEKSERMADDTL</sequence>
<name>A0A829YB41_9GAMM</name>
<feature type="transmembrane region" description="Helical" evidence="1">
    <location>
        <begin position="17"/>
        <end position="36"/>
    </location>
</feature>
<reference evidence="3" key="1">
    <citation type="submission" date="2020-01" db="EMBL/GenBank/DDBJ databases">
        <title>'Steroidobacter agaridevorans' sp. nov., agar-degrading bacteria isolated from rhizosphere soils.</title>
        <authorList>
            <person name="Ikenaga M."/>
            <person name="Kataoka M."/>
            <person name="Murouchi A."/>
            <person name="Katsuragi S."/>
            <person name="Sakai M."/>
        </authorList>
    </citation>
    <scope>NUCLEOTIDE SEQUENCE [LARGE SCALE GENOMIC DNA]</scope>
    <source>
        <strain evidence="3">YU21-B</strain>
    </source>
</reference>
<keyword evidence="1" id="KW-1133">Transmembrane helix</keyword>
<keyword evidence="3" id="KW-1185">Reference proteome</keyword>
<dbReference type="RefSeq" id="WP_161812163.1">
    <property type="nucleotide sequence ID" value="NZ_BLJN01000002.1"/>
</dbReference>
<evidence type="ECO:0000256" key="1">
    <source>
        <dbReference type="SAM" id="Phobius"/>
    </source>
</evidence>
<dbReference type="Proteomes" id="UP000445000">
    <property type="component" value="Unassembled WGS sequence"/>
</dbReference>
<dbReference type="AlphaFoldDB" id="A0A829YB41"/>
<keyword evidence="1" id="KW-0472">Membrane</keyword>
<gene>
    <name evidence="2" type="ORF">GCM10011487_24890</name>
</gene>
<keyword evidence="1" id="KW-0812">Transmembrane</keyword>
<protein>
    <submittedName>
        <fullName evidence="2">Uncharacterized protein</fullName>
    </submittedName>
</protein>
<proteinExistence type="predicted"/>